<dbReference type="Proteomes" id="UP000229897">
    <property type="component" value="Chromosome"/>
</dbReference>
<proteinExistence type="predicted"/>
<evidence type="ECO:0000313" key="2">
    <source>
        <dbReference type="EMBL" id="ATQ78416.1"/>
    </source>
</evidence>
<keyword evidence="1" id="KW-0812">Transmembrane</keyword>
<organism evidence="2 3">
    <name type="scientific">Massilia violaceinigra</name>
    <dbReference type="NCBI Taxonomy" id="2045208"/>
    <lineage>
        <taxon>Bacteria</taxon>
        <taxon>Pseudomonadati</taxon>
        <taxon>Pseudomonadota</taxon>
        <taxon>Betaproteobacteria</taxon>
        <taxon>Burkholderiales</taxon>
        <taxon>Oxalobacteraceae</taxon>
        <taxon>Telluria group</taxon>
        <taxon>Massilia</taxon>
    </lineage>
</organism>
<reference evidence="2" key="1">
    <citation type="submission" date="2017-10" db="EMBL/GenBank/DDBJ databases">
        <title>Massilia psychrophilum sp. nov., a novel purple-pigmented bacterium isolated from Tianshan glacier, Xinjiang Municipality, China.</title>
        <authorList>
            <person name="Wang H."/>
        </authorList>
    </citation>
    <scope>NUCLEOTIDE SEQUENCE [LARGE SCALE GENOMIC DNA]</scope>
    <source>
        <strain evidence="2">B2</strain>
    </source>
</reference>
<gene>
    <name evidence="2" type="ORF">CR152_30810</name>
</gene>
<feature type="transmembrane region" description="Helical" evidence="1">
    <location>
        <begin position="6"/>
        <end position="22"/>
    </location>
</feature>
<protein>
    <submittedName>
        <fullName evidence="2">Uncharacterized protein</fullName>
    </submittedName>
</protein>
<accession>A0A2D2DTX6</accession>
<dbReference type="AlphaFoldDB" id="A0A2D2DTX6"/>
<dbReference type="KEGG" id="mass:CR152_30810"/>
<keyword evidence="1" id="KW-1133">Transmembrane helix</keyword>
<name>A0A2D2DTX6_9BURK</name>
<evidence type="ECO:0000256" key="1">
    <source>
        <dbReference type="SAM" id="Phobius"/>
    </source>
</evidence>
<sequence>MFLPGVFGLAAFVFYTVRYMRLRRGRKDTFVDYLHDFTGGWMRLITRADPPEEQHYFRKMLLAGAFFVSYVVVIMAVVGVRG</sequence>
<evidence type="ECO:0000313" key="3">
    <source>
        <dbReference type="Proteomes" id="UP000229897"/>
    </source>
</evidence>
<keyword evidence="3" id="KW-1185">Reference proteome</keyword>
<keyword evidence="1" id="KW-0472">Membrane</keyword>
<dbReference type="EMBL" id="CP024608">
    <property type="protein sequence ID" value="ATQ78416.1"/>
    <property type="molecule type" value="Genomic_DNA"/>
</dbReference>
<feature type="transmembrane region" description="Helical" evidence="1">
    <location>
        <begin position="60"/>
        <end position="80"/>
    </location>
</feature>